<evidence type="ECO:0000313" key="14">
    <source>
        <dbReference type="Proteomes" id="UP000070412"/>
    </source>
</evidence>
<comment type="subcellular location">
    <subcellularLocation>
        <location evidence="1 11">Endoplasmic reticulum membrane</location>
        <topology evidence="1 11">Multi-pass membrane protein</topology>
    </subcellularLocation>
</comment>
<keyword evidence="7 11" id="KW-0256">Endoplasmic reticulum</keyword>
<feature type="transmembrane region" description="Helical" evidence="11">
    <location>
        <begin position="455"/>
        <end position="474"/>
    </location>
</feature>
<dbReference type="GO" id="GO:0006506">
    <property type="term" value="P:GPI anchor biosynthetic process"/>
    <property type="evidence" value="ECO:0007669"/>
    <property type="project" value="UniProtKB-KW"/>
</dbReference>
<dbReference type="GO" id="GO:0000026">
    <property type="term" value="F:alpha-1,2-mannosyltransferase activity"/>
    <property type="evidence" value="ECO:0007669"/>
    <property type="project" value="TreeGrafter"/>
</dbReference>
<accession>A0A834RHQ1</accession>
<keyword evidence="5 12" id="KW-0808">Transferase</keyword>
<feature type="transmembrane region" description="Helical" evidence="11">
    <location>
        <begin position="278"/>
        <end position="295"/>
    </location>
</feature>
<dbReference type="OrthoDB" id="10066429at2759"/>
<dbReference type="EnsemblMetazoa" id="SSS_6318s_mrna">
    <property type="protein sequence ID" value="KAF7495982.1"/>
    <property type="gene ID" value="SSS_6318"/>
</dbReference>
<feature type="transmembrane region" description="Helical" evidence="11">
    <location>
        <begin position="189"/>
        <end position="207"/>
    </location>
</feature>
<feature type="transmembrane region" description="Helical" evidence="11">
    <location>
        <begin position="242"/>
        <end position="258"/>
    </location>
</feature>
<protein>
    <recommendedName>
        <fullName evidence="11">Mannosyltransferase</fullName>
        <ecNumber evidence="11">2.4.1.-</ecNumber>
    </recommendedName>
</protein>
<evidence type="ECO:0000256" key="10">
    <source>
        <dbReference type="ARBA" id="ARBA00038466"/>
    </source>
</evidence>
<evidence type="ECO:0000256" key="6">
    <source>
        <dbReference type="ARBA" id="ARBA00022692"/>
    </source>
</evidence>
<evidence type="ECO:0000256" key="1">
    <source>
        <dbReference type="ARBA" id="ARBA00004477"/>
    </source>
</evidence>
<proteinExistence type="inferred from homology"/>
<evidence type="ECO:0000256" key="2">
    <source>
        <dbReference type="ARBA" id="ARBA00004687"/>
    </source>
</evidence>
<evidence type="ECO:0000256" key="3">
    <source>
        <dbReference type="ARBA" id="ARBA00022502"/>
    </source>
</evidence>
<keyword evidence="9 11" id="KW-0472">Membrane</keyword>
<dbReference type="Pfam" id="PF03901">
    <property type="entry name" value="Glyco_transf_22"/>
    <property type="match status" value="1"/>
</dbReference>
<gene>
    <name evidence="12" type="ORF">SSS_6318</name>
</gene>
<feature type="transmembrane region" description="Helical" evidence="11">
    <location>
        <begin position="342"/>
        <end position="363"/>
    </location>
</feature>
<dbReference type="PANTHER" id="PTHR22760">
    <property type="entry name" value="GLYCOSYLTRANSFERASE"/>
    <property type="match status" value="1"/>
</dbReference>
<name>A0A834RHQ1_SARSC</name>
<dbReference type="Proteomes" id="UP000070412">
    <property type="component" value="Unassembled WGS sequence"/>
</dbReference>
<dbReference type="InterPro" id="IPR005599">
    <property type="entry name" value="GPI_mannosylTrfase"/>
</dbReference>
<feature type="transmembrane region" description="Helical" evidence="11">
    <location>
        <begin position="402"/>
        <end position="422"/>
    </location>
</feature>
<feature type="transmembrane region" description="Helical" evidence="11">
    <location>
        <begin position="38"/>
        <end position="57"/>
    </location>
</feature>
<evidence type="ECO:0000256" key="9">
    <source>
        <dbReference type="ARBA" id="ARBA00023136"/>
    </source>
</evidence>
<dbReference type="AlphaFoldDB" id="A0A834RHQ1"/>
<organism evidence="12">
    <name type="scientific">Sarcoptes scabiei</name>
    <name type="common">Itch mite</name>
    <name type="synonym">Acarus scabiei</name>
    <dbReference type="NCBI Taxonomy" id="52283"/>
    <lineage>
        <taxon>Eukaryota</taxon>
        <taxon>Metazoa</taxon>
        <taxon>Ecdysozoa</taxon>
        <taxon>Arthropoda</taxon>
        <taxon>Chelicerata</taxon>
        <taxon>Arachnida</taxon>
        <taxon>Acari</taxon>
        <taxon>Acariformes</taxon>
        <taxon>Sarcoptiformes</taxon>
        <taxon>Astigmata</taxon>
        <taxon>Psoroptidia</taxon>
        <taxon>Sarcoptoidea</taxon>
        <taxon>Sarcoptidae</taxon>
        <taxon>Sarcoptinae</taxon>
        <taxon>Sarcoptes</taxon>
    </lineage>
</organism>
<keyword evidence="4 11" id="KW-0328">Glycosyltransferase</keyword>
<evidence type="ECO:0000256" key="7">
    <source>
        <dbReference type="ARBA" id="ARBA00022824"/>
    </source>
</evidence>
<keyword evidence="14" id="KW-1185">Reference proteome</keyword>
<evidence type="ECO:0000256" key="5">
    <source>
        <dbReference type="ARBA" id="ARBA00022679"/>
    </source>
</evidence>
<reference evidence="13" key="3">
    <citation type="submission" date="2022-06" db="UniProtKB">
        <authorList>
            <consortium name="EnsemblMetazoa"/>
        </authorList>
    </citation>
    <scope>IDENTIFICATION</scope>
</reference>
<reference evidence="14" key="1">
    <citation type="journal article" date="2020" name="PLoS Negl. Trop. Dis.">
        <title>High-quality nuclear genome for Sarcoptes scabiei-A critical resource for a neglected parasite.</title>
        <authorList>
            <person name="Korhonen P.K."/>
            <person name="Gasser R.B."/>
            <person name="Ma G."/>
            <person name="Wang T."/>
            <person name="Stroehlein A.J."/>
            <person name="Young N.D."/>
            <person name="Ang C.S."/>
            <person name="Fernando D.D."/>
            <person name="Lu H.C."/>
            <person name="Taylor S."/>
            <person name="Reynolds S.L."/>
            <person name="Mofiz E."/>
            <person name="Najaraj S.H."/>
            <person name="Gowda H."/>
            <person name="Madugundu A."/>
            <person name="Renuse S."/>
            <person name="Holt D."/>
            <person name="Pandey A."/>
            <person name="Papenfuss A.T."/>
            <person name="Fischer K."/>
        </authorList>
    </citation>
    <scope>NUCLEOTIDE SEQUENCE [LARGE SCALE GENOMIC DNA]</scope>
</reference>
<feature type="transmembrane region" description="Helical" evidence="11">
    <location>
        <begin position="428"/>
        <end position="448"/>
    </location>
</feature>
<comment type="pathway">
    <text evidence="2">Glycolipid biosynthesis; glycosylphosphatidylinositol-anchor biosynthesis.</text>
</comment>
<dbReference type="EC" id="2.4.1.-" evidence="11"/>
<keyword evidence="8 11" id="KW-1133">Transmembrane helix</keyword>
<evidence type="ECO:0000313" key="13">
    <source>
        <dbReference type="EnsemblMetazoa" id="KAF7495982.1"/>
    </source>
</evidence>
<evidence type="ECO:0000313" key="12">
    <source>
        <dbReference type="EMBL" id="KAF7495982.1"/>
    </source>
</evidence>
<sequence>MQFWNLFFFKLLKNYLRKWYEFSTKMDRSKNCVKNQRFYLKIFTKILFAIRILIVLLPQTGYIQPDEFHQFTEPLARKIFNVKTLIVWEFHQDHLLRSMVFPQIFCGLVFKLINYFHSQDPSSISSYGILIVPRLIMALFSFLIDFSLIRIAKLFQMNRRLSQNIPNLIDWLGLIHSSMYLTMTYYNRTFTNTIETVLFSLLLWIVFESISRHHSVKVQSNRTAIYLGMILAAGFFNRPTFAIFAFVPISYWIVMFRFKRNQIPSFWNERIRIVIENVLKLSPSFLMVSIVFIIFDSNFYDRLKWSINLPKLISLDLVITPWNFIRYNIDRDNLSNHGLHPFYFHTLICFPLIFTFLALINYLEWLRLLCKILRNNNRMYALLQFFSPSSSSNNANDDSSSFLIIVLHLTILFSLLGFSLIPHQEPRFLMPLVVAVIVVSGPRLIRIVQSNHTKFFISLWFLTQLPLTIFYGFLHQSGVTQSLLYLRANHHKELYDSKQNITILFNQMYLPPQHLLLLSHSSNVIIKDYSIEPFLSSITSTLNESFEKLRRAERIKLFIILPSYFDQLLQAVIDQLCQINQISDCFLKPLRNFLHFSGENFHQSISLLQGREPEFDLEEYKIFRKQFKISDTKLQKSLERFLSFANKSNRITKLKRAFGMSVWMIDLIHIGANKNGP</sequence>
<dbReference type="PANTHER" id="PTHR22760:SF3">
    <property type="entry name" value="GPI MANNOSYLTRANSFERASE 4"/>
    <property type="match status" value="1"/>
</dbReference>
<dbReference type="GO" id="GO:0005789">
    <property type="term" value="C:endoplasmic reticulum membrane"/>
    <property type="evidence" value="ECO:0007669"/>
    <property type="project" value="UniProtKB-SubCell"/>
</dbReference>
<reference evidence="12" key="2">
    <citation type="submission" date="2020-01" db="EMBL/GenBank/DDBJ databases">
        <authorList>
            <person name="Korhonen P.K.K."/>
            <person name="Guangxu M.G."/>
            <person name="Wang T.W."/>
            <person name="Stroehlein A.J.S."/>
            <person name="Young N.D."/>
            <person name="Ang C.-S.A."/>
            <person name="Fernando D.W.F."/>
            <person name="Lu H.L."/>
            <person name="Taylor S.T."/>
            <person name="Ehtesham M.E.M."/>
            <person name="Najaraj S.H.N."/>
            <person name="Harsha G.H.G."/>
            <person name="Madugundu A.M."/>
            <person name="Renuse S.R."/>
            <person name="Holt D.H."/>
            <person name="Pandey A.P."/>
            <person name="Papenfuss A.P."/>
            <person name="Gasser R.B.G."/>
            <person name="Fischer K.F."/>
        </authorList>
    </citation>
    <scope>NUCLEOTIDE SEQUENCE</scope>
    <source>
        <strain evidence="12">SSS_KF_BRIS2020</strain>
    </source>
</reference>
<dbReference type="EMBL" id="WVUK01000043">
    <property type="protein sequence ID" value="KAF7495982.1"/>
    <property type="molecule type" value="Genomic_DNA"/>
</dbReference>
<evidence type="ECO:0000256" key="11">
    <source>
        <dbReference type="RuleBase" id="RU363075"/>
    </source>
</evidence>
<comment type="similarity">
    <text evidence="10">Belongs to the glycosyltransferase 22 family. PIGZ subfamily.</text>
</comment>
<evidence type="ECO:0000256" key="8">
    <source>
        <dbReference type="ARBA" id="ARBA00022989"/>
    </source>
</evidence>
<evidence type="ECO:0000256" key="4">
    <source>
        <dbReference type="ARBA" id="ARBA00022676"/>
    </source>
</evidence>
<keyword evidence="6 11" id="KW-0812">Transmembrane</keyword>
<keyword evidence="3" id="KW-0337">GPI-anchor biosynthesis</keyword>
<feature type="transmembrane region" description="Helical" evidence="11">
    <location>
        <begin position="124"/>
        <end position="144"/>
    </location>
</feature>